<feature type="coiled-coil region" evidence="1">
    <location>
        <begin position="95"/>
        <end position="151"/>
    </location>
</feature>
<feature type="coiled-coil region" evidence="1">
    <location>
        <begin position="309"/>
        <end position="343"/>
    </location>
</feature>
<feature type="region of interest" description="Disordered" evidence="2">
    <location>
        <begin position="421"/>
        <end position="443"/>
    </location>
</feature>
<feature type="compositionally biased region" description="Polar residues" evidence="2">
    <location>
        <begin position="424"/>
        <end position="443"/>
    </location>
</feature>
<sequence>MNSNHRETQLLGQDTVQILTSDSQCFNGNLRHASQELKKEIDGNLQDARKAWKHLNEKCQGEIVNLRTQMVVVLSHDNKLEKEVKMYRDELLACKIQAERRIISLEESLRVQKEESAAKFSAMDSHLKENEEMWKQKVRQLEEENEKLRSDSYIGQGEFHGEILRLEERLRLKEESHAIRLSAQEAHFREMITLTEENAASKLKECEERWQTRVRQLENQVEESKGELSECRAKMERASYEEHLHTQSDDMEHQCSWMKQLDENRTHFESVVNSLMESLYIERGGNSAKIAFMESHYEEVSRLQEKVSASKLKECEEKWQTQVKQLEERVKTYERRQSEQRNTPILLGQTQTEVDHCNKRWSEKYQTLDKSYQSLLAEKEENWQRLMRVEKYIKVFVDKNCKKEKKTKWWKRALPIRRRRRGNPRNSSLECTPLLNQSSSTIS</sequence>
<dbReference type="AlphaFoldDB" id="A0AAV1GRU1"/>
<proteinExistence type="predicted"/>
<reference evidence="3" key="1">
    <citation type="submission" date="2023-08" db="EMBL/GenBank/DDBJ databases">
        <authorList>
            <person name="Alioto T."/>
            <person name="Alioto T."/>
            <person name="Gomez Garrido J."/>
        </authorList>
    </citation>
    <scope>NUCLEOTIDE SEQUENCE</scope>
</reference>
<evidence type="ECO:0000256" key="1">
    <source>
        <dbReference type="SAM" id="Coils"/>
    </source>
</evidence>
<accession>A0AAV1GRU1</accession>
<keyword evidence="1" id="KW-0175">Coiled coil</keyword>
<dbReference type="EMBL" id="OY660879">
    <property type="protein sequence ID" value="CAJ1075854.1"/>
    <property type="molecule type" value="Genomic_DNA"/>
</dbReference>
<name>A0AAV1GRU1_XYRNO</name>
<evidence type="ECO:0000256" key="2">
    <source>
        <dbReference type="SAM" id="MobiDB-lite"/>
    </source>
</evidence>
<feature type="coiled-coil region" evidence="1">
    <location>
        <begin position="200"/>
        <end position="234"/>
    </location>
</feature>
<organism evidence="3 4">
    <name type="scientific">Xyrichtys novacula</name>
    <name type="common">Pearly razorfish</name>
    <name type="synonym">Hemipteronotus novacula</name>
    <dbReference type="NCBI Taxonomy" id="13765"/>
    <lineage>
        <taxon>Eukaryota</taxon>
        <taxon>Metazoa</taxon>
        <taxon>Chordata</taxon>
        <taxon>Craniata</taxon>
        <taxon>Vertebrata</taxon>
        <taxon>Euteleostomi</taxon>
        <taxon>Actinopterygii</taxon>
        <taxon>Neopterygii</taxon>
        <taxon>Teleostei</taxon>
        <taxon>Neoteleostei</taxon>
        <taxon>Acanthomorphata</taxon>
        <taxon>Eupercaria</taxon>
        <taxon>Labriformes</taxon>
        <taxon>Labridae</taxon>
        <taxon>Xyrichtys</taxon>
    </lineage>
</organism>
<evidence type="ECO:0000313" key="3">
    <source>
        <dbReference type="EMBL" id="CAJ1075854.1"/>
    </source>
</evidence>
<protein>
    <submittedName>
        <fullName evidence="3">Golgin subfamily A member 6-like protein 6</fullName>
    </submittedName>
</protein>
<keyword evidence="4" id="KW-1185">Reference proteome</keyword>
<gene>
    <name evidence="3" type="ORF">XNOV1_A000091</name>
</gene>
<dbReference type="Proteomes" id="UP001178508">
    <property type="component" value="Chromosome 16"/>
</dbReference>
<evidence type="ECO:0000313" key="4">
    <source>
        <dbReference type="Proteomes" id="UP001178508"/>
    </source>
</evidence>